<dbReference type="SMART" id="SM00327">
    <property type="entry name" value="VWA"/>
    <property type="match status" value="1"/>
</dbReference>
<dbReference type="InterPro" id="IPR036465">
    <property type="entry name" value="vWFA_dom_sf"/>
</dbReference>
<dbReference type="InterPro" id="IPR022440">
    <property type="entry name" value="CHP03788"/>
</dbReference>
<dbReference type="Gene3D" id="3.40.50.410">
    <property type="entry name" value="von Willebrand factor, type A domain"/>
    <property type="match status" value="1"/>
</dbReference>
<dbReference type="SUPFAM" id="SSF53300">
    <property type="entry name" value="vWA-like"/>
    <property type="match status" value="1"/>
</dbReference>
<dbReference type="PROSITE" id="PS51468">
    <property type="entry name" value="VIT"/>
    <property type="match status" value="1"/>
</dbReference>
<name>A0A7D9D296_9GAMM</name>
<evidence type="ECO:0000313" key="5">
    <source>
        <dbReference type="EMBL" id="VUX55381.1"/>
    </source>
</evidence>
<keyword evidence="2" id="KW-0472">Membrane</keyword>
<organism evidence="5">
    <name type="scientific">uncultured Woeseiaceae bacterium</name>
    <dbReference type="NCBI Taxonomy" id="1983305"/>
    <lineage>
        <taxon>Bacteria</taxon>
        <taxon>Pseudomonadati</taxon>
        <taxon>Pseudomonadota</taxon>
        <taxon>Gammaproteobacteria</taxon>
        <taxon>Woeseiales</taxon>
        <taxon>Woeseiaceae</taxon>
        <taxon>environmental samples</taxon>
    </lineage>
</organism>
<dbReference type="NCBIfam" id="TIGR03788">
    <property type="entry name" value="marine_srt_targ"/>
    <property type="match status" value="1"/>
</dbReference>
<dbReference type="AlphaFoldDB" id="A0A7D9D296"/>
<sequence>MNQRDSQLRAGQRGNNGEKRQKKTWHPKIRFKAKARICDLLRGQSSRTWMSVMLLLTMSYPVLAQPYPAATTDVTPGQMRSGSLLLRMKSGYVIATRMNTDIQAQVSGLVARVTVSQSFRNDGQEWVEGIYVFPLPDTAAIDGFRVRIGERIIEGEIREREQAKKEYEQALSAGKKTSLVEQQRANLFTTSVANIGPGESITVEIEYLETIGYDEGNFSLRFPLTLTPRYIPGAPLPGRKGSGWSPDTATVTDASLITPPVVTRSRDHRISFAATINAGVPLEYIASRYHPIDVSDASGRYEIKLADASTPMDHDLELTWRPVADRAPRATVFTETREGEPHLLIMLLPPNDLSAPVTNIPREMIFVIDTSGSMHGTSLSQAVRALTLALDGLHATDRFNIIQFNSVTSNLFRSSVDATLNNIGIAKRYVAGLKANGGTEMRPAISQALNQPQSESHLRQVIFITDGSVGNEIELFGLIERNLGNTRLFTVGIGSAPNSWFMRKAAEAGRGTFTLISALHEVNEKMGRLFRKLEQPQITDITVQWPDGTIIDAYPQTIPDLYSGAPIIIKARLEHAPKQGDLLKISGDSAHATWGAEMVINNGEVSPGVAAVWARARIEHLMDQQRRGAQGIRQAVIDTALSHNLVSKYTSFIAVDKTPSRPQNLQLGKEQVPNLLPYGQSTQAIFGFPATATNAGAYRFNGMLLVAAALLLILSTWRRRRVPPTES</sequence>
<keyword evidence="2" id="KW-1133">Transmembrane helix</keyword>
<evidence type="ECO:0000259" key="4">
    <source>
        <dbReference type="PROSITE" id="PS51468"/>
    </source>
</evidence>
<dbReference type="PANTHER" id="PTHR45737:SF6">
    <property type="entry name" value="VON WILLEBRAND FACTOR A DOMAIN-CONTAINING PROTEIN 5A"/>
    <property type="match status" value="1"/>
</dbReference>
<protein>
    <recommendedName>
        <fullName evidence="6">Marine proteobacterial sortase target protein</fullName>
    </recommendedName>
</protein>
<dbReference type="PROSITE" id="PS50234">
    <property type="entry name" value="VWFA"/>
    <property type="match status" value="1"/>
</dbReference>
<dbReference type="SMART" id="SM00609">
    <property type="entry name" value="VIT"/>
    <property type="match status" value="1"/>
</dbReference>
<evidence type="ECO:0000256" key="2">
    <source>
        <dbReference type="SAM" id="Phobius"/>
    </source>
</evidence>
<gene>
    <name evidence="5" type="ORF">JTBM06_V1_20005</name>
</gene>
<dbReference type="InterPro" id="IPR013694">
    <property type="entry name" value="VIT"/>
</dbReference>
<dbReference type="Pfam" id="PF13768">
    <property type="entry name" value="VWA_3"/>
    <property type="match status" value="1"/>
</dbReference>
<dbReference type="EMBL" id="LR633967">
    <property type="protein sequence ID" value="VUX55381.1"/>
    <property type="molecule type" value="Genomic_DNA"/>
</dbReference>
<feature type="region of interest" description="Disordered" evidence="1">
    <location>
        <begin position="1"/>
        <end position="25"/>
    </location>
</feature>
<evidence type="ECO:0000256" key="1">
    <source>
        <dbReference type="SAM" id="MobiDB-lite"/>
    </source>
</evidence>
<keyword evidence="2" id="KW-0812">Transmembrane</keyword>
<dbReference type="InterPro" id="IPR002035">
    <property type="entry name" value="VWF_A"/>
</dbReference>
<evidence type="ECO:0008006" key="6">
    <source>
        <dbReference type="Google" id="ProtNLM"/>
    </source>
</evidence>
<evidence type="ECO:0000259" key="3">
    <source>
        <dbReference type="PROSITE" id="PS50234"/>
    </source>
</evidence>
<accession>A0A7D9D296</accession>
<feature type="transmembrane region" description="Helical" evidence="2">
    <location>
        <begin position="698"/>
        <end position="717"/>
    </location>
</feature>
<proteinExistence type="predicted"/>
<feature type="domain" description="VWFA" evidence="3">
    <location>
        <begin position="363"/>
        <end position="533"/>
    </location>
</feature>
<dbReference type="PANTHER" id="PTHR45737">
    <property type="entry name" value="VON WILLEBRAND FACTOR A DOMAIN-CONTAINING PROTEIN 5A"/>
    <property type="match status" value="1"/>
</dbReference>
<dbReference type="Pfam" id="PF08487">
    <property type="entry name" value="VIT"/>
    <property type="match status" value="1"/>
</dbReference>
<reference evidence="5" key="1">
    <citation type="submission" date="2019-07" db="EMBL/GenBank/DDBJ databases">
        <authorList>
            <person name="Weber M."/>
            <person name="Kostadinov I."/>
            <person name="Kostadinov D I."/>
        </authorList>
    </citation>
    <scope>NUCLEOTIDE SEQUENCE</scope>
    <source>
        <strain evidence="5">Gfbio:sag-sample-m06:053724c1-46a9-4a36-b237-ea2bf867836b</strain>
    </source>
</reference>
<feature type="domain" description="VIT" evidence="4">
    <location>
        <begin position="81"/>
        <end position="209"/>
    </location>
</feature>